<keyword evidence="1" id="KW-0233">DNA recombination</keyword>
<dbReference type="InterPro" id="IPR011010">
    <property type="entry name" value="DNA_brk_join_enz"/>
</dbReference>
<dbReference type="Gene3D" id="1.10.443.10">
    <property type="entry name" value="Intergrase catalytic core"/>
    <property type="match status" value="1"/>
</dbReference>
<gene>
    <name evidence="3" type="primary">LOC106812712</name>
</gene>
<dbReference type="GeneID" id="106812712"/>
<dbReference type="InterPro" id="IPR013762">
    <property type="entry name" value="Integrase-like_cat_sf"/>
</dbReference>
<protein>
    <submittedName>
        <fullName evidence="3">Uncharacterized protein LOC106812712</fullName>
    </submittedName>
</protein>
<reference evidence="3" key="1">
    <citation type="submission" date="2025-08" db="UniProtKB">
        <authorList>
            <consortium name="RefSeq"/>
        </authorList>
    </citation>
    <scope>IDENTIFICATION</scope>
</reference>
<dbReference type="Proteomes" id="UP000695022">
    <property type="component" value="Unplaced"/>
</dbReference>
<dbReference type="RefSeq" id="XP_014672140.1">
    <property type="nucleotide sequence ID" value="XM_014816654.1"/>
</dbReference>
<evidence type="ECO:0000313" key="2">
    <source>
        <dbReference type="Proteomes" id="UP000695022"/>
    </source>
</evidence>
<evidence type="ECO:0000313" key="3">
    <source>
        <dbReference type="RefSeq" id="XP_014672140.1"/>
    </source>
</evidence>
<dbReference type="SUPFAM" id="SSF56349">
    <property type="entry name" value="DNA breaking-rejoining enzymes"/>
    <property type="match status" value="1"/>
</dbReference>
<dbReference type="InterPro" id="IPR052787">
    <property type="entry name" value="MAVS"/>
</dbReference>
<organism evidence="2 3">
    <name type="scientific">Priapulus caudatus</name>
    <name type="common">Priapulid worm</name>
    <dbReference type="NCBI Taxonomy" id="37621"/>
    <lineage>
        <taxon>Eukaryota</taxon>
        <taxon>Metazoa</taxon>
        <taxon>Ecdysozoa</taxon>
        <taxon>Scalidophora</taxon>
        <taxon>Priapulida</taxon>
        <taxon>Priapulimorpha</taxon>
        <taxon>Priapulimorphida</taxon>
        <taxon>Priapulidae</taxon>
        <taxon>Priapulus</taxon>
    </lineage>
</organism>
<accession>A0ABM1EIW9</accession>
<dbReference type="PANTHER" id="PTHR21446:SF12">
    <property type="entry name" value="POTASSIUM CHANNEL TETRAMERIZATION DOMAIN CONTAINING 1"/>
    <property type="match status" value="1"/>
</dbReference>
<name>A0ABM1EIW9_PRICU</name>
<proteinExistence type="predicted"/>
<evidence type="ECO:0000256" key="1">
    <source>
        <dbReference type="ARBA" id="ARBA00023172"/>
    </source>
</evidence>
<sequence length="379" mass="42911">MERSRFSTTDASEFVKQQQSKNTAEATKFSVKVVREFCGERGMAKDFQTYEVPAMANLLKDFFSNVRNQGGKTYSKSTLCAIRQGIRRYLQEPPHERSIDIISDPRFKSANHAFNSMLKKARQEGKGQVQHKRHIPAGNYRHIFSQFHIFVVIRYVRKKTSEQTKNHTGITNEDEGDGARMYATGTKMCPVSSFEKYIAKRNPDCDALLQYSCGSYLESDDCWFERKPLGKNSIGQFMVKLSKEAELSDTYTNHCVRATTITVLNDVGFKDRDIVSVSGHRNEKSLASYVADTRVDTKRNMSDALSTITNNLDAVVPAKPTSTCSHAPVNPCAGPSVIQDESCINFLDYKLHTQNQQIQNSMSAPYFNFNNCVVNMYNK</sequence>
<keyword evidence="2" id="KW-1185">Reference proteome</keyword>
<dbReference type="PANTHER" id="PTHR21446">
    <property type="entry name" value="DUF3504 DOMAIN-CONTAINING PROTEIN"/>
    <property type="match status" value="1"/>
</dbReference>